<dbReference type="AlphaFoldDB" id="A0A6B9ZBK1"/>
<evidence type="ECO:0000313" key="3">
    <source>
        <dbReference type="Proteomes" id="UP000476411"/>
    </source>
</evidence>
<dbReference type="Pfam" id="PF20251">
    <property type="entry name" value="Big_14"/>
    <property type="match status" value="1"/>
</dbReference>
<dbReference type="EMBL" id="CP048113">
    <property type="protein sequence ID" value="QHS59690.1"/>
    <property type="molecule type" value="Genomic_DNA"/>
</dbReference>
<dbReference type="RefSeq" id="WP_162331385.1">
    <property type="nucleotide sequence ID" value="NZ_CP048113.1"/>
</dbReference>
<evidence type="ECO:0000313" key="2">
    <source>
        <dbReference type="EMBL" id="QHS59690.1"/>
    </source>
</evidence>
<dbReference type="Proteomes" id="UP000476411">
    <property type="component" value="Chromosome"/>
</dbReference>
<sequence length="168" mass="17856">MRISLYYLIVPAFILGSCGTGTNSGSNVPADSTSADTINHAAMQTPAPSNTPGISDSITMTVTPVTFKAGKVGKAKLTITNNAAQEISFGDPYKVEFNNGGNWDKVTMFDSVMFTAMMHSVAPGKSQDFNIDLQPMPHDYQPGDYRILKGAQAGDQPVQLTATFSVGK</sequence>
<dbReference type="InterPro" id="IPR046878">
    <property type="entry name" value="Big_14"/>
</dbReference>
<feature type="domain" description="Bacterial Ig-like" evidence="1">
    <location>
        <begin position="57"/>
        <end position="161"/>
    </location>
</feature>
<dbReference type="PROSITE" id="PS51257">
    <property type="entry name" value="PROKAR_LIPOPROTEIN"/>
    <property type="match status" value="1"/>
</dbReference>
<keyword evidence="3" id="KW-1185">Reference proteome</keyword>
<evidence type="ECO:0000259" key="1">
    <source>
        <dbReference type="Pfam" id="PF20251"/>
    </source>
</evidence>
<name>A0A6B9ZBK1_9BACT</name>
<accession>A0A6B9ZBK1</accession>
<reference evidence="2 3" key="1">
    <citation type="submission" date="2020-01" db="EMBL/GenBank/DDBJ databases">
        <title>Complete genome sequence of Chitinophaga sp. H33E-04 isolated from quinoa roots.</title>
        <authorList>
            <person name="Weon H.-Y."/>
            <person name="Lee S.A."/>
        </authorList>
    </citation>
    <scope>NUCLEOTIDE SEQUENCE [LARGE SCALE GENOMIC DNA]</scope>
    <source>
        <strain evidence="2 3">H33E-04</strain>
    </source>
</reference>
<organism evidence="2 3">
    <name type="scientific">Chitinophaga agri</name>
    <dbReference type="NCBI Taxonomy" id="2703787"/>
    <lineage>
        <taxon>Bacteria</taxon>
        <taxon>Pseudomonadati</taxon>
        <taxon>Bacteroidota</taxon>
        <taxon>Chitinophagia</taxon>
        <taxon>Chitinophagales</taxon>
        <taxon>Chitinophagaceae</taxon>
        <taxon>Chitinophaga</taxon>
    </lineage>
</organism>
<protein>
    <recommendedName>
        <fullName evidence="1">Bacterial Ig-like domain-containing protein</fullName>
    </recommendedName>
</protein>
<gene>
    <name evidence="2" type="ORF">GWR21_08825</name>
</gene>
<dbReference type="KEGG" id="chih:GWR21_08825"/>
<proteinExistence type="predicted"/>